<keyword evidence="7 9" id="KW-0234">DNA repair</keyword>
<evidence type="ECO:0000259" key="11">
    <source>
        <dbReference type="SMART" id="SM00382"/>
    </source>
</evidence>
<sequence length="921" mass="100565">MLIRAWVHGRSKQCKTYRIKTPSVPPTLHIHRTTKITLNTTPCEEVLCAAVTEKDMGARDSAVKTEKGMVLKDWSDDDFVDYNPKADAKAESNAKLDAKVEADLEQKRKDREKWHETGKGFAKMYGFDGGSHKATTSPHIVSASERPATMTAAEKKAAEDRAYGNMLLLLSPEQRQLIDLVKKGRNVFFTGCAGTGKSFTLQAVIQELKRQNKKYAVTAPTGMGAVQIRGVTLYSFAGIGQGKESKEKLATQVLNRRDKVVAWKELDVLIIDEISMLSADILEKVEYVASEARKKKKVFGGVQVIISGDFYQLPPVPSAMPCPSCGSTEVLNAKTDKAKCQKCKLEFNNLTRYAFESPVWNLLNLAVVELTKVFRQSDEHFIRILNAIRQGEYPEEAHDLLEKCRRPLSEDDGVIATKLYPMKSDVKDENTRHYRDLKQATAHAYAARDGAQSPDGLKYMNLLDNNLQAPKHLELKIGTQVLLITNISPIAGLVNGSRGVVAGFDIVGDDEAEDSDTGGPLTKPRKSTGQNAERAELVPVVYFASGAVMKIPRHKFELNVTRDSVVWRKQIPLIYGWAITIHKAQGMSLDRVSMDLTRVFASGQSYVALSRARTLEGLHLSAPKHIAALPPGCVKADPKVTEFYDKYVKTASAALQVKKSVAKGTAAAIPALQEKDWQTPLKEAAAVFAQVHGSDITSATRFSELALQYFKDIASASGNAQSNTNDSKIGTSSSSNNNVGRSSDKNGFQQASNTTTMNGPRPLPWAQTANTPANISSLGSSPSTVPPHSTKRFPSLNQTGPVQNAGHRATQILYPPSQPSQGKQMPAYKRIKTEVSTITPSFSGVGTLFNSPVAVRPGSPRNDPNSAHTLGTSEQPKAINGQPTQPVIPLGNVGDKKRPNSESGIDFDFDDFGDDFMETLP</sequence>
<dbReference type="CDD" id="cd18809">
    <property type="entry name" value="SF1_C_RecD"/>
    <property type="match status" value="1"/>
</dbReference>
<dbReference type="InterPro" id="IPR027417">
    <property type="entry name" value="P-loop_NTPase"/>
</dbReference>
<dbReference type="InterPro" id="IPR049163">
    <property type="entry name" value="Pif1-like_2B_dom"/>
</dbReference>
<dbReference type="EMBL" id="QEAN01000381">
    <property type="protein sequence ID" value="TPX38709.1"/>
    <property type="molecule type" value="Genomic_DNA"/>
</dbReference>
<dbReference type="Pfam" id="PF05970">
    <property type="entry name" value="PIF1"/>
    <property type="match status" value="1"/>
</dbReference>
<feature type="compositionally biased region" description="Acidic residues" evidence="10">
    <location>
        <begin position="905"/>
        <end position="921"/>
    </location>
</feature>
<evidence type="ECO:0000256" key="9">
    <source>
        <dbReference type="RuleBase" id="RU363044"/>
    </source>
</evidence>
<dbReference type="EC" id="5.6.2.3" evidence="9"/>
<dbReference type="SMART" id="SM00382">
    <property type="entry name" value="AAA"/>
    <property type="match status" value="1"/>
</dbReference>
<accession>A0A507CHF2</accession>
<feature type="compositionally biased region" description="Polar residues" evidence="10">
    <location>
        <begin position="718"/>
        <end position="731"/>
    </location>
</feature>
<evidence type="ECO:0000256" key="7">
    <source>
        <dbReference type="ARBA" id="ARBA00023204"/>
    </source>
</evidence>
<evidence type="ECO:0000256" key="2">
    <source>
        <dbReference type="ARBA" id="ARBA00022763"/>
    </source>
</evidence>
<dbReference type="Pfam" id="PF21530">
    <property type="entry name" value="Pif1_2B_dom"/>
    <property type="match status" value="1"/>
</dbReference>
<evidence type="ECO:0000256" key="1">
    <source>
        <dbReference type="ARBA" id="ARBA00022741"/>
    </source>
</evidence>
<comment type="catalytic activity">
    <reaction evidence="9">
        <text>ATP + H2O = ADP + phosphate + H(+)</text>
        <dbReference type="Rhea" id="RHEA:13065"/>
        <dbReference type="ChEBI" id="CHEBI:15377"/>
        <dbReference type="ChEBI" id="CHEBI:15378"/>
        <dbReference type="ChEBI" id="CHEBI:30616"/>
        <dbReference type="ChEBI" id="CHEBI:43474"/>
        <dbReference type="ChEBI" id="CHEBI:456216"/>
        <dbReference type="EC" id="5.6.2.3"/>
    </reaction>
</comment>
<evidence type="ECO:0000256" key="6">
    <source>
        <dbReference type="ARBA" id="ARBA00023125"/>
    </source>
</evidence>
<feature type="compositionally biased region" description="Polar residues" evidence="10">
    <location>
        <begin position="767"/>
        <end position="787"/>
    </location>
</feature>
<keyword evidence="9" id="KW-0233">DNA recombination</keyword>
<dbReference type="GO" id="GO:0006310">
    <property type="term" value="P:DNA recombination"/>
    <property type="evidence" value="ECO:0007669"/>
    <property type="project" value="UniProtKB-KW"/>
</dbReference>
<feature type="region of interest" description="Disordered" evidence="10">
    <location>
        <begin position="511"/>
        <end position="531"/>
    </location>
</feature>
<feature type="compositionally biased region" description="Polar residues" evidence="10">
    <location>
        <begin position="862"/>
        <end position="885"/>
    </location>
</feature>
<dbReference type="InterPro" id="IPR051055">
    <property type="entry name" value="PIF1_helicase"/>
</dbReference>
<feature type="compositionally biased region" description="Low complexity" evidence="10">
    <location>
        <begin position="732"/>
        <end position="741"/>
    </location>
</feature>
<dbReference type="InterPro" id="IPR003593">
    <property type="entry name" value="AAA+_ATPase"/>
</dbReference>
<feature type="region of interest" description="Disordered" evidence="10">
    <location>
        <begin position="718"/>
        <end position="803"/>
    </location>
</feature>
<dbReference type="VEuPathDB" id="FungiDB:SeMB42_g06586"/>
<dbReference type="PANTHER" id="PTHR47642">
    <property type="entry name" value="ATP-DEPENDENT DNA HELICASE"/>
    <property type="match status" value="1"/>
</dbReference>
<dbReference type="GO" id="GO:0006281">
    <property type="term" value="P:DNA repair"/>
    <property type="evidence" value="ECO:0007669"/>
    <property type="project" value="UniProtKB-KW"/>
</dbReference>
<dbReference type="GO" id="GO:0043139">
    <property type="term" value="F:5'-3' DNA helicase activity"/>
    <property type="evidence" value="ECO:0007669"/>
    <property type="project" value="UniProtKB-EC"/>
</dbReference>
<comment type="similarity">
    <text evidence="9">Belongs to the helicase family.</text>
</comment>
<keyword evidence="2 9" id="KW-0227">DNA damage</keyword>
<keyword evidence="5 9" id="KW-0067">ATP-binding</keyword>
<feature type="domain" description="AAA+ ATPase" evidence="11">
    <location>
        <begin position="183"/>
        <end position="334"/>
    </location>
</feature>
<comment type="cofactor">
    <cofactor evidence="9">
        <name>Mg(2+)</name>
        <dbReference type="ChEBI" id="CHEBI:18420"/>
    </cofactor>
</comment>
<dbReference type="Proteomes" id="UP000317494">
    <property type="component" value="Unassembled WGS sequence"/>
</dbReference>
<dbReference type="CDD" id="cd18037">
    <property type="entry name" value="DEXSc_Pif1_like"/>
    <property type="match status" value="1"/>
</dbReference>
<feature type="region of interest" description="Disordered" evidence="10">
    <location>
        <begin position="856"/>
        <end position="921"/>
    </location>
</feature>
<proteinExistence type="inferred from homology"/>
<dbReference type="STRING" id="286115.A0A507CHF2"/>
<dbReference type="PANTHER" id="PTHR47642:SF5">
    <property type="entry name" value="ATP-DEPENDENT DNA HELICASE"/>
    <property type="match status" value="1"/>
</dbReference>
<gene>
    <name evidence="12" type="ORF">SeMB42_g06586</name>
</gene>
<keyword evidence="13" id="KW-1185">Reference proteome</keyword>
<keyword evidence="6" id="KW-0238">DNA-binding</keyword>
<feature type="compositionally biased region" description="Polar residues" evidence="10">
    <location>
        <begin position="745"/>
        <end position="758"/>
    </location>
</feature>
<evidence type="ECO:0000256" key="3">
    <source>
        <dbReference type="ARBA" id="ARBA00022801"/>
    </source>
</evidence>
<organism evidence="12 13">
    <name type="scientific">Synchytrium endobioticum</name>
    <dbReference type="NCBI Taxonomy" id="286115"/>
    <lineage>
        <taxon>Eukaryota</taxon>
        <taxon>Fungi</taxon>
        <taxon>Fungi incertae sedis</taxon>
        <taxon>Chytridiomycota</taxon>
        <taxon>Chytridiomycota incertae sedis</taxon>
        <taxon>Chytridiomycetes</taxon>
        <taxon>Synchytriales</taxon>
        <taxon>Synchytriaceae</taxon>
        <taxon>Synchytrium</taxon>
    </lineage>
</organism>
<dbReference type="AlphaFoldDB" id="A0A507CHF2"/>
<keyword evidence="1 9" id="KW-0547">Nucleotide-binding</keyword>
<evidence type="ECO:0000256" key="4">
    <source>
        <dbReference type="ARBA" id="ARBA00022806"/>
    </source>
</evidence>
<evidence type="ECO:0000256" key="5">
    <source>
        <dbReference type="ARBA" id="ARBA00022840"/>
    </source>
</evidence>
<dbReference type="Gene3D" id="3.40.50.300">
    <property type="entry name" value="P-loop containing nucleotide triphosphate hydrolases"/>
    <property type="match status" value="2"/>
</dbReference>
<reference evidence="12 13" key="1">
    <citation type="journal article" date="2019" name="Sci. Rep.">
        <title>Comparative genomics of chytrid fungi reveal insights into the obligate biotrophic and pathogenic lifestyle of Synchytrium endobioticum.</title>
        <authorList>
            <person name="van de Vossenberg B.T.L.H."/>
            <person name="Warris S."/>
            <person name="Nguyen H.D.T."/>
            <person name="van Gent-Pelzer M.P.E."/>
            <person name="Joly D.L."/>
            <person name="van de Geest H.C."/>
            <person name="Bonants P.J.M."/>
            <person name="Smith D.S."/>
            <person name="Levesque C.A."/>
            <person name="van der Lee T.A.J."/>
        </authorList>
    </citation>
    <scope>NUCLEOTIDE SEQUENCE [LARGE SCALE GENOMIC DNA]</scope>
    <source>
        <strain evidence="12 13">MB42</strain>
    </source>
</reference>
<protein>
    <recommendedName>
        <fullName evidence="9">ATP-dependent DNA helicase</fullName>
        <ecNumber evidence="9">5.6.2.3</ecNumber>
    </recommendedName>
</protein>
<keyword evidence="4 9" id="KW-0347">Helicase</keyword>
<dbReference type="SUPFAM" id="SSF52540">
    <property type="entry name" value="P-loop containing nucleoside triphosphate hydrolases"/>
    <property type="match status" value="2"/>
</dbReference>
<dbReference type="InterPro" id="IPR010285">
    <property type="entry name" value="DNA_helicase_pif1-like_DEAD"/>
</dbReference>
<keyword evidence="3 9" id="KW-0378">Hydrolase</keyword>
<evidence type="ECO:0000313" key="12">
    <source>
        <dbReference type="EMBL" id="TPX38709.1"/>
    </source>
</evidence>
<evidence type="ECO:0000313" key="13">
    <source>
        <dbReference type="Proteomes" id="UP000317494"/>
    </source>
</evidence>
<name>A0A507CHF2_9FUNG</name>
<keyword evidence="8" id="KW-0413">Isomerase</keyword>
<evidence type="ECO:0000256" key="10">
    <source>
        <dbReference type="SAM" id="MobiDB-lite"/>
    </source>
</evidence>
<dbReference type="GO" id="GO:0000723">
    <property type="term" value="P:telomere maintenance"/>
    <property type="evidence" value="ECO:0007669"/>
    <property type="project" value="InterPro"/>
</dbReference>
<dbReference type="GO" id="GO:0016887">
    <property type="term" value="F:ATP hydrolysis activity"/>
    <property type="evidence" value="ECO:0007669"/>
    <property type="project" value="RHEA"/>
</dbReference>
<comment type="caution">
    <text evidence="12">The sequence shown here is derived from an EMBL/GenBank/DDBJ whole genome shotgun (WGS) entry which is preliminary data.</text>
</comment>
<dbReference type="GO" id="GO:0005524">
    <property type="term" value="F:ATP binding"/>
    <property type="evidence" value="ECO:0007669"/>
    <property type="project" value="UniProtKB-KW"/>
</dbReference>
<evidence type="ECO:0000256" key="8">
    <source>
        <dbReference type="ARBA" id="ARBA00023235"/>
    </source>
</evidence>